<reference evidence="4" key="1">
    <citation type="submission" date="2022-04" db="EMBL/GenBank/DDBJ databases">
        <authorList>
            <person name="Xu L."/>
            <person name="Lv Z."/>
        </authorList>
    </citation>
    <scope>NUCLEOTIDE SEQUENCE</scope>
    <source>
        <strain evidence="4">LV_2022a</strain>
    </source>
</reference>
<name>A0AAE2D2U4_SCHME</name>
<organism evidence="4 5">
    <name type="scientific">Schistosoma mekongi</name>
    <name type="common">Parasitic worm</name>
    <dbReference type="NCBI Taxonomy" id="38744"/>
    <lineage>
        <taxon>Eukaryota</taxon>
        <taxon>Metazoa</taxon>
        <taxon>Spiralia</taxon>
        <taxon>Lophotrochozoa</taxon>
        <taxon>Platyhelminthes</taxon>
        <taxon>Trematoda</taxon>
        <taxon>Digenea</taxon>
        <taxon>Strigeidida</taxon>
        <taxon>Schistosomatoidea</taxon>
        <taxon>Schistosomatidae</taxon>
        <taxon>Schistosoma</taxon>
    </lineage>
</organism>
<evidence type="ECO:0000256" key="1">
    <source>
        <dbReference type="SAM" id="Coils"/>
    </source>
</evidence>
<keyword evidence="1" id="KW-0175">Coiled coil</keyword>
<feature type="compositionally biased region" description="Low complexity" evidence="2">
    <location>
        <begin position="277"/>
        <end position="289"/>
    </location>
</feature>
<evidence type="ECO:0000313" key="5">
    <source>
        <dbReference type="Proteomes" id="UP001292079"/>
    </source>
</evidence>
<reference evidence="4" key="2">
    <citation type="journal article" date="2023" name="Infect Dis Poverty">
        <title>Chromosome-scale genome of the human blood fluke Schistosoma mekongi and its implications for public health.</title>
        <authorList>
            <person name="Zhou M."/>
            <person name="Xu L."/>
            <person name="Xu D."/>
            <person name="Chen W."/>
            <person name="Khan J."/>
            <person name="Hu Y."/>
            <person name="Huang H."/>
            <person name="Wei H."/>
            <person name="Zhang Y."/>
            <person name="Chusongsang P."/>
            <person name="Tanasarnprasert K."/>
            <person name="Hu X."/>
            <person name="Limpanont Y."/>
            <person name="Lv Z."/>
        </authorList>
    </citation>
    <scope>NUCLEOTIDE SEQUENCE</scope>
    <source>
        <strain evidence="4">LV_2022a</strain>
    </source>
</reference>
<dbReference type="InterPro" id="IPR045323">
    <property type="entry name" value="CCDC34"/>
</dbReference>
<feature type="coiled-coil region" evidence="1">
    <location>
        <begin position="367"/>
        <end position="397"/>
    </location>
</feature>
<feature type="region of interest" description="Disordered" evidence="2">
    <location>
        <begin position="207"/>
        <end position="234"/>
    </location>
</feature>
<gene>
    <name evidence="4" type="ORF">MN116_008446</name>
</gene>
<sequence>MKESLCFLENSSVCDDNSALIPTDESSCLSDILTTDLIAQLSIDKYSEHSDDSYLDDSDQHSPFVSDTRLCLGPDYRQQITVHQGGKGYKSKLITRKDSYGVKRVLVSHCASPRFNVPRKHFNKTVTPKCTSIFDDKCMVRRGGCNLCYYSTNEKRSKLSSESCKCLCSTCLYSRTPKSGKYVTRSIMKQNKPLQKVDYRSDHLKRKIATNQSTTVDTTHHNQPYSRSSSSSSLSKLSCYWGGSPTSDLYDITECLISESTHQPFLTKTEINKTNHDNNNSNHNNPVNNSQQLDDKLSAWECWLLEKERQKRKQWKELKKKQIEEIQKRNQILTQKFNRKIISEQKCKEWIEIKQKERKKFKKLQEIKKKDEELKKLQEFNERIEKAKLKYEGWCRKKAEENNRKLHHAKQIELNKQLTNQSRKEASIAAYSHWLKSVGRKRSISCYSHGYSDGKLIDYYDRTANPPPSFVNPNPWINPTDLIEETAVRE</sequence>
<dbReference type="EMBL" id="JALJAT010000007">
    <property type="protein sequence ID" value="KAK4468295.1"/>
    <property type="molecule type" value="Genomic_DNA"/>
</dbReference>
<feature type="domain" description="Coiled-coil" evidence="3">
    <location>
        <begin position="296"/>
        <end position="476"/>
    </location>
</feature>
<evidence type="ECO:0000256" key="2">
    <source>
        <dbReference type="SAM" id="MobiDB-lite"/>
    </source>
</evidence>
<evidence type="ECO:0000259" key="3">
    <source>
        <dbReference type="Pfam" id="PF13904"/>
    </source>
</evidence>
<evidence type="ECO:0000313" key="4">
    <source>
        <dbReference type="EMBL" id="KAK4468295.1"/>
    </source>
</evidence>
<comment type="caution">
    <text evidence="4">The sequence shown here is derived from an EMBL/GenBank/DDBJ whole genome shotgun (WGS) entry which is preliminary data.</text>
</comment>
<proteinExistence type="predicted"/>
<keyword evidence="5" id="KW-1185">Reference proteome</keyword>
<feature type="region of interest" description="Disordered" evidence="2">
    <location>
        <begin position="272"/>
        <end position="291"/>
    </location>
</feature>
<dbReference type="AlphaFoldDB" id="A0AAE2D2U4"/>
<dbReference type="PANTHER" id="PTHR23247:SF2">
    <property type="entry name" value="COILED-COIL DOMAIN-CONTAINING PROTEIN 34"/>
    <property type="match status" value="1"/>
</dbReference>
<dbReference type="InterPro" id="IPR025259">
    <property type="entry name" value="CCDC34/181"/>
</dbReference>
<protein>
    <recommendedName>
        <fullName evidence="3">Coiled-coil domain-containing protein</fullName>
    </recommendedName>
</protein>
<dbReference type="Proteomes" id="UP001292079">
    <property type="component" value="Unassembled WGS sequence"/>
</dbReference>
<dbReference type="Pfam" id="PF13904">
    <property type="entry name" value="CCDC34"/>
    <property type="match status" value="1"/>
</dbReference>
<accession>A0AAE2D2U4</accession>
<feature type="coiled-coil region" evidence="1">
    <location>
        <begin position="305"/>
        <end position="336"/>
    </location>
</feature>
<feature type="compositionally biased region" description="Polar residues" evidence="2">
    <location>
        <begin position="209"/>
        <end position="225"/>
    </location>
</feature>
<dbReference type="PANTHER" id="PTHR23247">
    <property type="entry name" value="NY-REN-41 ANTIGEN L15 -RELATED"/>
    <property type="match status" value="1"/>
</dbReference>